<gene>
    <name evidence="2" type="ORF">NCTC13063_02156</name>
</gene>
<dbReference type="Proteomes" id="UP000255283">
    <property type="component" value="Unassembled WGS sequence"/>
</dbReference>
<dbReference type="AlphaFoldDB" id="A0AAQ1UK06"/>
<evidence type="ECO:0000256" key="1">
    <source>
        <dbReference type="SAM" id="MobiDB-lite"/>
    </source>
</evidence>
<organism evidence="2 3">
    <name type="scientific">Segatella buccae</name>
    <dbReference type="NCBI Taxonomy" id="28126"/>
    <lineage>
        <taxon>Bacteria</taxon>
        <taxon>Pseudomonadati</taxon>
        <taxon>Bacteroidota</taxon>
        <taxon>Bacteroidia</taxon>
        <taxon>Bacteroidales</taxon>
        <taxon>Prevotellaceae</taxon>
        <taxon>Segatella</taxon>
    </lineage>
</organism>
<sequence length="42" mass="4603">MYLCNSKGSACALPFFSLQSSQQPPKPQKGAFRARMALQKVS</sequence>
<comment type="caution">
    <text evidence="2">The sequence shown here is derived from an EMBL/GenBank/DDBJ whole genome shotgun (WGS) entry which is preliminary data.</text>
</comment>
<proteinExistence type="predicted"/>
<dbReference type="EMBL" id="UGTJ01000001">
    <property type="protein sequence ID" value="SUB80855.1"/>
    <property type="molecule type" value="Genomic_DNA"/>
</dbReference>
<feature type="region of interest" description="Disordered" evidence="1">
    <location>
        <begin position="20"/>
        <end position="42"/>
    </location>
</feature>
<name>A0AAQ1UK06_9BACT</name>
<protein>
    <submittedName>
        <fullName evidence="2">Uncharacterized protein</fullName>
    </submittedName>
</protein>
<reference evidence="2 3" key="1">
    <citation type="submission" date="2018-06" db="EMBL/GenBank/DDBJ databases">
        <authorList>
            <consortium name="Pathogen Informatics"/>
            <person name="Doyle S."/>
        </authorList>
    </citation>
    <scope>NUCLEOTIDE SEQUENCE [LARGE SCALE GENOMIC DNA]</scope>
    <source>
        <strain evidence="2 3">NCTC13063</strain>
    </source>
</reference>
<accession>A0AAQ1UK06</accession>
<evidence type="ECO:0000313" key="2">
    <source>
        <dbReference type="EMBL" id="SUB80855.1"/>
    </source>
</evidence>
<evidence type="ECO:0000313" key="3">
    <source>
        <dbReference type="Proteomes" id="UP000255283"/>
    </source>
</evidence>